<proteinExistence type="predicted"/>
<dbReference type="Pfam" id="PF00483">
    <property type="entry name" value="NTP_transferase"/>
    <property type="match status" value="1"/>
</dbReference>
<organism evidence="2">
    <name type="scientific">marine sediment metagenome</name>
    <dbReference type="NCBI Taxonomy" id="412755"/>
    <lineage>
        <taxon>unclassified sequences</taxon>
        <taxon>metagenomes</taxon>
        <taxon>ecological metagenomes</taxon>
    </lineage>
</organism>
<gene>
    <name evidence="2" type="ORF">S03H2_72035</name>
</gene>
<dbReference type="InterPro" id="IPR005835">
    <property type="entry name" value="NTP_transferase_dom"/>
</dbReference>
<dbReference type="Gene3D" id="3.90.550.10">
    <property type="entry name" value="Spore Coat Polysaccharide Biosynthesis Protein SpsA, Chain A"/>
    <property type="match status" value="1"/>
</dbReference>
<feature type="domain" description="Nucleotidyl transferase" evidence="1">
    <location>
        <begin position="2"/>
        <end position="69"/>
    </location>
</feature>
<accession>X1KSZ9</accession>
<feature type="non-terminal residue" evidence="2">
    <location>
        <position position="1"/>
    </location>
</feature>
<dbReference type="AlphaFoldDB" id="X1KSZ9"/>
<feature type="non-terminal residue" evidence="2">
    <location>
        <position position="74"/>
    </location>
</feature>
<evidence type="ECO:0000313" key="2">
    <source>
        <dbReference type="EMBL" id="GAH96745.1"/>
    </source>
</evidence>
<dbReference type="SUPFAM" id="SSF53448">
    <property type="entry name" value="Nucleotide-diphospho-sugar transferases"/>
    <property type="match status" value="1"/>
</dbReference>
<dbReference type="EMBL" id="BARU01048486">
    <property type="protein sequence ID" value="GAH96745.1"/>
    <property type="molecule type" value="Genomic_DNA"/>
</dbReference>
<protein>
    <recommendedName>
        <fullName evidence="1">Nucleotidyl transferase domain-containing protein</fullName>
    </recommendedName>
</protein>
<evidence type="ECO:0000259" key="1">
    <source>
        <dbReference type="Pfam" id="PF00483"/>
    </source>
</evidence>
<comment type="caution">
    <text evidence="2">The sequence shown here is derived from an EMBL/GenBank/DDBJ whole genome shotgun (WGS) entry which is preliminary data.</text>
</comment>
<sequence length="74" mass="8671">DKIIHIYEKTERPPSHTANVGLYLFTPDIFEAVSRTSKSLRGEYEITDTLQLMIEQGHHISYQKVSYWLNLSYP</sequence>
<dbReference type="InterPro" id="IPR029044">
    <property type="entry name" value="Nucleotide-diphossugar_trans"/>
</dbReference>
<reference evidence="2" key="1">
    <citation type="journal article" date="2014" name="Front. Microbiol.">
        <title>High frequency of phylogenetically diverse reductive dehalogenase-homologous genes in deep subseafloor sedimentary metagenomes.</title>
        <authorList>
            <person name="Kawai M."/>
            <person name="Futagami T."/>
            <person name="Toyoda A."/>
            <person name="Takaki Y."/>
            <person name="Nishi S."/>
            <person name="Hori S."/>
            <person name="Arai W."/>
            <person name="Tsubouchi T."/>
            <person name="Morono Y."/>
            <person name="Uchiyama I."/>
            <person name="Ito T."/>
            <person name="Fujiyama A."/>
            <person name="Inagaki F."/>
            <person name="Takami H."/>
        </authorList>
    </citation>
    <scope>NUCLEOTIDE SEQUENCE</scope>
    <source>
        <strain evidence="2">Expedition CK06-06</strain>
    </source>
</reference>
<name>X1KSZ9_9ZZZZ</name>